<dbReference type="CDD" id="cd01948">
    <property type="entry name" value="EAL"/>
    <property type="match status" value="1"/>
</dbReference>
<dbReference type="GO" id="GO:0003824">
    <property type="term" value="F:catalytic activity"/>
    <property type="evidence" value="ECO:0007669"/>
    <property type="project" value="UniProtKB-ARBA"/>
</dbReference>
<dbReference type="Pfam" id="PF00990">
    <property type="entry name" value="GGDEF"/>
    <property type="match status" value="1"/>
</dbReference>
<gene>
    <name evidence="5" type="ORF">DLM_0942</name>
</gene>
<feature type="domain" description="PAS" evidence="1">
    <location>
        <begin position="126"/>
        <end position="167"/>
    </location>
</feature>
<dbReference type="Pfam" id="PF08447">
    <property type="entry name" value="PAS_3"/>
    <property type="match status" value="1"/>
</dbReference>
<evidence type="ECO:0000313" key="5">
    <source>
        <dbReference type="EMBL" id="BBF84582.1"/>
    </source>
</evidence>
<dbReference type="SMART" id="SM00086">
    <property type="entry name" value="PAC"/>
    <property type="match status" value="2"/>
</dbReference>
<dbReference type="KEGG" id="amah:DLM_0942"/>
<dbReference type="CDD" id="cd01949">
    <property type="entry name" value="GGDEF"/>
    <property type="match status" value="1"/>
</dbReference>
<evidence type="ECO:0000259" key="2">
    <source>
        <dbReference type="PROSITE" id="PS50113"/>
    </source>
</evidence>
<feature type="domain" description="PAC" evidence="2">
    <location>
        <begin position="201"/>
        <end position="253"/>
    </location>
</feature>
<accession>A0A3G9GEQ2</accession>
<dbReference type="PROSITE" id="PS50887">
    <property type="entry name" value="GGDEF"/>
    <property type="match status" value="1"/>
</dbReference>
<dbReference type="InterPro" id="IPR035919">
    <property type="entry name" value="EAL_sf"/>
</dbReference>
<dbReference type="Gene3D" id="3.30.450.20">
    <property type="entry name" value="PAS domain"/>
    <property type="match status" value="2"/>
</dbReference>
<dbReference type="Gene3D" id="3.30.70.270">
    <property type="match status" value="1"/>
</dbReference>
<proteinExistence type="predicted"/>
<sequence length="677" mass="75208">MLENLIHHLDGMAYRGRDDPARRMQFVSRGCLALSGYAAATLLASDAGWMGVIHKDDRAAVAEALAGSLRGNGRFQLQYRIRTAAGQIRHVRESGVASPDGDGMLLEGFVMDVTSQQRTIRALAQAEMRYRTIFEHAQEGIFQSSKTGRYLAANPALARLYGYASPEELILNLSDISCQLYVEAGRREAFLHLMETAGEVVNFESEVYRKDGKRIWISENAHVVSSEHGRFLYYEGTVQDISERKHYQQQLEMQANFDALTGLPNRALLYDRLRQCVARAARAQSRLAVVFIDLDNFKFINDNLGHAAGDQLLKIVAERIAGSIRKLDTVARLGGDEFVLILNDLDSEAALAALLERIRLRTSQPVQLQAQSCNVSASLGVALYPRDGLDEQTLLRHADVAMYAAKAAGKDNLHFFTGKLDQQSDERFTLEREMRLALEQGGFSLAYQPKFDRAGQIVGVEALARWQHAQLGNIAPDRFIPVAEACGLIQPLTMTILRQACQAIARCNHQRSQPISLAVNLSPRLFERDHLCRELASVLAECNFPPQWLELEITESLLLGDTEHIIRQMQELQAWGAQLAMDDFGTGYSSLAYLVRFPLGIIKIDRSLVAGIESNEQQRMVVSAVVTLGRNLGKTVVAEGVETPAQLQLLQEMACSQFQGFGLSVPLSEAALHDRLQ</sequence>
<protein>
    <submittedName>
        <fullName evidence="5">Diguanylate cyclase</fullName>
    </submittedName>
</protein>
<dbReference type="NCBIfam" id="TIGR00229">
    <property type="entry name" value="sensory_box"/>
    <property type="match status" value="2"/>
</dbReference>
<dbReference type="Proteomes" id="UP000198290">
    <property type="component" value="Chromosome"/>
</dbReference>
<dbReference type="SMART" id="SM00091">
    <property type="entry name" value="PAS"/>
    <property type="match status" value="2"/>
</dbReference>
<evidence type="ECO:0000259" key="1">
    <source>
        <dbReference type="PROSITE" id="PS50112"/>
    </source>
</evidence>
<dbReference type="SMART" id="SM00052">
    <property type="entry name" value="EAL"/>
    <property type="match status" value="1"/>
</dbReference>
<dbReference type="PROSITE" id="PS50883">
    <property type="entry name" value="EAL"/>
    <property type="match status" value="1"/>
</dbReference>
<feature type="domain" description="EAL" evidence="3">
    <location>
        <begin position="427"/>
        <end position="677"/>
    </location>
</feature>
<dbReference type="Pfam" id="PF13426">
    <property type="entry name" value="PAS_9"/>
    <property type="match status" value="1"/>
</dbReference>
<reference evidence="5 6" key="2">
    <citation type="journal article" date="2017" name="Genome Announc.">
        <title>Draft genome sequence of Aquitalea magnusonii strain H3, a plant growth-promoting bacterium of duckweed Lemna minor.</title>
        <authorList>
            <person name="Ishizawa H."/>
            <person name="Kuroda M."/>
            <person name="Ike M."/>
        </authorList>
    </citation>
    <scope>NUCLEOTIDE SEQUENCE [LARGE SCALE GENOMIC DNA]</scope>
    <source>
        <strain evidence="5 6">H3</strain>
    </source>
</reference>
<dbReference type="PANTHER" id="PTHR44757:SF2">
    <property type="entry name" value="BIOFILM ARCHITECTURE MAINTENANCE PROTEIN MBAA"/>
    <property type="match status" value="1"/>
</dbReference>
<dbReference type="InterPro" id="IPR029787">
    <property type="entry name" value="Nucleotide_cyclase"/>
</dbReference>
<dbReference type="InterPro" id="IPR043128">
    <property type="entry name" value="Rev_trsase/Diguanyl_cyclase"/>
</dbReference>
<dbReference type="InterPro" id="IPR052155">
    <property type="entry name" value="Biofilm_reg_signaling"/>
</dbReference>
<dbReference type="Gene3D" id="3.20.20.450">
    <property type="entry name" value="EAL domain"/>
    <property type="match status" value="1"/>
</dbReference>
<dbReference type="FunFam" id="3.30.70.270:FF:000001">
    <property type="entry name" value="Diguanylate cyclase domain protein"/>
    <property type="match status" value="1"/>
</dbReference>
<dbReference type="SUPFAM" id="SSF55073">
    <property type="entry name" value="Nucleotide cyclase"/>
    <property type="match status" value="1"/>
</dbReference>
<name>A0A3G9GEQ2_9NEIS</name>
<dbReference type="CDD" id="cd00130">
    <property type="entry name" value="PAS"/>
    <property type="match status" value="2"/>
</dbReference>
<evidence type="ECO:0000259" key="3">
    <source>
        <dbReference type="PROSITE" id="PS50883"/>
    </source>
</evidence>
<reference evidence="6" key="3">
    <citation type="journal article" date="2017" name="Plant Physiol. Biochem.">
        <title>Differential oxidative and antioxidative response of duckweed Lemna minor toward plant growth promoting/inhibiting bacteria.</title>
        <authorList>
            <person name="Ishizawa H."/>
            <person name="Kuroda M."/>
            <person name="Morikawa M."/>
            <person name="Ike M."/>
        </authorList>
    </citation>
    <scope>NUCLEOTIDE SEQUENCE [LARGE SCALE GENOMIC DNA]</scope>
    <source>
        <strain evidence="6">H3</strain>
    </source>
</reference>
<dbReference type="InterPro" id="IPR000160">
    <property type="entry name" value="GGDEF_dom"/>
</dbReference>
<dbReference type="AlphaFoldDB" id="A0A3G9GEQ2"/>
<reference evidence="6" key="1">
    <citation type="journal article" date="2017" name="Biotechnol. Biofuels">
        <title>Evaluation of environmental bacterial communities as a factor affecting the growth of duckweed Lemna minor.</title>
        <authorList>
            <person name="Ishizawa H."/>
            <person name="Kuroda M."/>
            <person name="Morikawa M."/>
            <person name="Ike M."/>
        </authorList>
    </citation>
    <scope>NUCLEOTIDE SEQUENCE [LARGE SCALE GENOMIC DNA]</scope>
    <source>
        <strain evidence="6">H3</strain>
    </source>
</reference>
<dbReference type="STRING" id="332411.VI06_18870"/>
<dbReference type="SMART" id="SM00267">
    <property type="entry name" value="GGDEF"/>
    <property type="match status" value="1"/>
</dbReference>
<dbReference type="InterPro" id="IPR013655">
    <property type="entry name" value="PAS_fold_3"/>
</dbReference>
<dbReference type="InterPro" id="IPR000700">
    <property type="entry name" value="PAS-assoc_C"/>
</dbReference>
<dbReference type="SUPFAM" id="SSF141868">
    <property type="entry name" value="EAL domain-like"/>
    <property type="match status" value="1"/>
</dbReference>
<evidence type="ECO:0000259" key="4">
    <source>
        <dbReference type="PROSITE" id="PS50887"/>
    </source>
</evidence>
<dbReference type="InterPro" id="IPR001610">
    <property type="entry name" value="PAC"/>
</dbReference>
<dbReference type="PANTHER" id="PTHR44757">
    <property type="entry name" value="DIGUANYLATE CYCLASE DGCP"/>
    <property type="match status" value="1"/>
</dbReference>
<feature type="domain" description="GGDEF" evidence="4">
    <location>
        <begin position="285"/>
        <end position="418"/>
    </location>
</feature>
<dbReference type="PROSITE" id="PS50112">
    <property type="entry name" value="PAS"/>
    <property type="match status" value="1"/>
</dbReference>
<keyword evidence="6" id="KW-1185">Reference proteome</keyword>
<organism evidence="5 6">
    <name type="scientific">Aquitalea magnusonii</name>
    <dbReference type="NCBI Taxonomy" id="332411"/>
    <lineage>
        <taxon>Bacteria</taxon>
        <taxon>Pseudomonadati</taxon>
        <taxon>Pseudomonadota</taxon>
        <taxon>Betaproteobacteria</taxon>
        <taxon>Neisseriales</taxon>
        <taxon>Chromobacteriaceae</taxon>
        <taxon>Aquitalea</taxon>
    </lineage>
</organism>
<dbReference type="SUPFAM" id="SSF55785">
    <property type="entry name" value="PYP-like sensor domain (PAS domain)"/>
    <property type="match status" value="2"/>
</dbReference>
<dbReference type="PROSITE" id="PS50113">
    <property type="entry name" value="PAC"/>
    <property type="match status" value="1"/>
</dbReference>
<dbReference type="InterPro" id="IPR000014">
    <property type="entry name" value="PAS"/>
</dbReference>
<dbReference type="Pfam" id="PF00563">
    <property type="entry name" value="EAL"/>
    <property type="match status" value="1"/>
</dbReference>
<dbReference type="InterPro" id="IPR035965">
    <property type="entry name" value="PAS-like_dom_sf"/>
</dbReference>
<dbReference type="NCBIfam" id="TIGR00254">
    <property type="entry name" value="GGDEF"/>
    <property type="match status" value="1"/>
</dbReference>
<dbReference type="InterPro" id="IPR001633">
    <property type="entry name" value="EAL_dom"/>
</dbReference>
<evidence type="ECO:0000313" key="6">
    <source>
        <dbReference type="Proteomes" id="UP000198290"/>
    </source>
</evidence>
<dbReference type="EMBL" id="AP018823">
    <property type="protein sequence ID" value="BBF84582.1"/>
    <property type="molecule type" value="Genomic_DNA"/>
</dbReference>